<evidence type="ECO:0000259" key="2">
    <source>
        <dbReference type="Pfam" id="PF23771"/>
    </source>
</evidence>
<feature type="domain" description="DUF7168" evidence="2">
    <location>
        <begin position="57"/>
        <end position="193"/>
    </location>
</feature>
<evidence type="ECO:0000313" key="4">
    <source>
        <dbReference type="Proteomes" id="UP000283834"/>
    </source>
</evidence>
<accession>A0A412NGD2</accession>
<evidence type="ECO:0000259" key="1">
    <source>
        <dbReference type="Pfam" id="PF10979"/>
    </source>
</evidence>
<dbReference type="AlphaFoldDB" id="A0A412NGD2"/>
<dbReference type="InterPro" id="IPR055592">
    <property type="entry name" value="DUF7168"/>
</dbReference>
<sequence>MRGALRRQGQIDKDYKEKIRKLLALAESPNEHEARAALLKARQLMAEHKLTEAELKDVEKQQVKDVRTDITCSKRRDPWIVSLSAIIGENYCCKGYRHRRYGEQTNCIGFIGLEDDVEICVAVFKYAVDCVLSEIKNIKKENACYYSDYVKRLCNSYGYGFTAGVSEAFRKQQEENEQGWGLVLAMPKEVEEASQYLGHEQFQSRAQKHLQGSEYYRGFEEGTEFDPTKRLGEEATV</sequence>
<gene>
    <name evidence="3" type="ORF">DWX36_09545</name>
</gene>
<comment type="caution">
    <text evidence="3">The sequence shown here is derived from an EMBL/GenBank/DDBJ whole genome shotgun (WGS) entry which is preliminary data.</text>
</comment>
<dbReference type="Pfam" id="PF23771">
    <property type="entry name" value="DUF7168"/>
    <property type="match status" value="1"/>
</dbReference>
<dbReference type="InterPro" id="IPR024498">
    <property type="entry name" value="DUF2786"/>
</dbReference>
<dbReference type="RefSeq" id="WP_118046874.1">
    <property type="nucleotide sequence ID" value="NZ_QRWQ01000008.1"/>
</dbReference>
<organism evidence="3 4">
    <name type="scientific">Mediterraneibacter gnavus</name>
    <name type="common">Ruminococcus gnavus</name>
    <dbReference type="NCBI Taxonomy" id="33038"/>
    <lineage>
        <taxon>Bacteria</taxon>
        <taxon>Bacillati</taxon>
        <taxon>Bacillota</taxon>
        <taxon>Clostridia</taxon>
        <taxon>Lachnospirales</taxon>
        <taxon>Lachnospiraceae</taxon>
        <taxon>Mediterraneibacter</taxon>
    </lineage>
</organism>
<reference evidence="3 4" key="1">
    <citation type="submission" date="2018-08" db="EMBL/GenBank/DDBJ databases">
        <title>A genome reference for cultivated species of the human gut microbiota.</title>
        <authorList>
            <person name="Zou Y."/>
            <person name="Xue W."/>
            <person name="Luo G."/>
        </authorList>
    </citation>
    <scope>NUCLEOTIDE SEQUENCE [LARGE SCALE GENOMIC DNA]</scope>
    <source>
        <strain evidence="3 4">AF19-16AC</strain>
    </source>
</reference>
<dbReference type="Proteomes" id="UP000283834">
    <property type="component" value="Unassembled WGS sequence"/>
</dbReference>
<proteinExistence type="predicted"/>
<dbReference type="EMBL" id="QRWQ01000008">
    <property type="protein sequence ID" value="RGT38371.1"/>
    <property type="molecule type" value="Genomic_DNA"/>
</dbReference>
<feature type="domain" description="DUF2786" evidence="1">
    <location>
        <begin position="16"/>
        <end position="51"/>
    </location>
</feature>
<evidence type="ECO:0000313" key="3">
    <source>
        <dbReference type="EMBL" id="RGT38371.1"/>
    </source>
</evidence>
<name>A0A412NGD2_MEDGN</name>
<protein>
    <submittedName>
        <fullName evidence="3">DUF2786 domain-containing protein</fullName>
    </submittedName>
</protein>
<dbReference type="Pfam" id="PF10979">
    <property type="entry name" value="DUF2786"/>
    <property type="match status" value="1"/>
</dbReference>